<proteinExistence type="predicted"/>
<evidence type="ECO:0000313" key="2">
    <source>
        <dbReference type="Proteomes" id="UP000185783"/>
    </source>
</evidence>
<keyword evidence="2" id="KW-1185">Reference proteome</keyword>
<comment type="caution">
    <text evidence="1">The sequence shown here is derived from an EMBL/GenBank/DDBJ whole genome shotgun (WGS) entry which is preliminary data.</text>
</comment>
<evidence type="ECO:0000313" key="1">
    <source>
        <dbReference type="EMBL" id="OKL42917.1"/>
    </source>
</evidence>
<dbReference type="RefSeq" id="WP_028482383.1">
    <property type="nucleotide sequence ID" value="NZ_LVVZ01000025.1"/>
</dbReference>
<reference evidence="1 2" key="1">
    <citation type="submission" date="2016-03" db="EMBL/GenBank/DDBJ databases">
        <title>Genome sequence of Nesiotobacter sp. nov., a moderately halophilic alphaproteobacterium isolated from the Yellow Sea, China.</title>
        <authorList>
            <person name="Zhang G."/>
            <person name="Zhang R."/>
        </authorList>
    </citation>
    <scope>NUCLEOTIDE SEQUENCE [LARGE SCALE GENOMIC DNA]</scope>
    <source>
        <strain evidence="1 2">WB1-6</strain>
    </source>
</reference>
<name>A0A1U7JDX0_9HYPH</name>
<accession>A0A1U7JDX0</accession>
<dbReference type="AlphaFoldDB" id="A0A1U7JDX0"/>
<gene>
    <name evidence="1" type="ORF">A3843_16295</name>
</gene>
<protein>
    <submittedName>
        <fullName evidence="1">Uncharacterized protein</fullName>
    </submittedName>
</protein>
<organism evidence="1 2">
    <name type="scientific">Pseudovibrio exalbescens</name>
    <dbReference type="NCBI Taxonomy" id="197461"/>
    <lineage>
        <taxon>Bacteria</taxon>
        <taxon>Pseudomonadati</taxon>
        <taxon>Pseudomonadota</taxon>
        <taxon>Alphaproteobacteria</taxon>
        <taxon>Hyphomicrobiales</taxon>
        <taxon>Stappiaceae</taxon>
        <taxon>Pseudovibrio</taxon>
    </lineage>
</organism>
<dbReference type="Proteomes" id="UP000185783">
    <property type="component" value="Unassembled WGS sequence"/>
</dbReference>
<sequence length="112" mass="12925">MDGEERYRFLIADIREEAEFLMDLAAINAKLARQSGNYAAAGTLGLYLAQDIAQDYMQAGDLRSYQFYSLVRLFCEYEELVNAAISERFLRTLEFDAYVSWPDICPLEEIED</sequence>
<dbReference type="EMBL" id="LVVZ01000025">
    <property type="protein sequence ID" value="OKL42917.1"/>
    <property type="molecule type" value="Genomic_DNA"/>
</dbReference>